<dbReference type="GO" id="GO:0016740">
    <property type="term" value="F:transferase activity"/>
    <property type="evidence" value="ECO:0007669"/>
    <property type="project" value="UniProtKB-KW"/>
</dbReference>
<dbReference type="Gene3D" id="3.40.50.2020">
    <property type="match status" value="1"/>
</dbReference>
<keyword evidence="1" id="KW-0808">Transferase</keyword>
<dbReference type="InterPro" id="IPR029057">
    <property type="entry name" value="PRTase-like"/>
</dbReference>
<dbReference type="InterPro" id="IPR050118">
    <property type="entry name" value="Pur/Pyrimidine_PRTase"/>
</dbReference>
<protein>
    <recommendedName>
        <fullName evidence="6">Phosphoribosyltransferase</fullName>
    </recommendedName>
</protein>
<dbReference type="HOGENOM" id="CLU_1092467_0_0_2"/>
<dbReference type="GO" id="GO:0006166">
    <property type="term" value="P:purine ribonucleoside salvage"/>
    <property type="evidence" value="ECO:0007669"/>
    <property type="project" value="UniProtKB-KW"/>
</dbReference>
<dbReference type="InParanoid" id="I3TF66"/>
<dbReference type="AlphaFoldDB" id="I3TF66"/>
<keyword evidence="3" id="KW-0472">Membrane</keyword>
<evidence type="ECO:0000313" key="4">
    <source>
        <dbReference type="EMBL" id="AFK51404.1"/>
    </source>
</evidence>
<keyword evidence="5" id="KW-1185">Reference proteome</keyword>
<evidence type="ECO:0000313" key="5">
    <source>
        <dbReference type="Proteomes" id="UP000005270"/>
    </source>
</evidence>
<feature type="transmembrane region" description="Helical" evidence="3">
    <location>
        <begin position="127"/>
        <end position="148"/>
    </location>
</feature>
<keyword evidence="3" id="KW-1133">Transmembrane helix</keyword>
<dbReference type="SUPFAM" id="SSF53271">
    <property type="entry name" value="PRTase-like"/>
    <property type="match status" value="1"/>
</dbReference>
<dbReference type="PANTHER" id="PTHR43864">
    <property type="entry name" value="HYPOXANTHINE/GUANINE PHOSPHORIBOSYLTRANSFERASE"/>
    <property type="match status" value="1"/>
</dbReference>
<evidence type="ECO:0000256" key="2">
    <source>
        <dbReference type="ARBA" id="ARBA00022726"/>
    </source>
</evidence>
<evidence type="ECO:0000256" key="1">
    <source>
        <dbReference type="ARBA" id="ARBA00022679"/>
    </source>
</evidence>
<organism evidence="4 5">
    <name type="scientific">Thermogladius calderae (strain DSM 22663 / VKM B-2946 / 1633)</name>
    <dbReference type="NCBI Taxonomy" id="1184251"/>
    <lineage>
        <taxon>Archaea</taxon>
        <taxon>Thermoproteota</taxon>
        <taxon>Thermoprotei</taxon>
        <taxon>Desulfurococcales</taxon>
        <taxon>Desulfurococcaceae</taxon>
        <taxon>Thermogladius</taxon>
    </lineage>
</organism>
<evidence type="ECO:0000256" key="3">
    <source>
        <dbReference type="SAM" id="Phobius"/>
    </source>
</evidence>
<keyword evidence="2" id="KW-0660">Purine salvage</keyword>
<dbReference type="KEGG" id="thg:TCELL_0981"/>
<sequence length="254" mass="27669">MNTGLSSIHSGETPLAGRVEEVYLLSKLMCKLYAASRRDTLTNISRRLGVSVQELSRIMHGKEPVGAKRVADLVSRLAYVDEDAELRRSIHEAPLPFPHLNNLTSRYPLSLYCFLYKAMDAVRGLEFGYIVTVEGAGLVLATLMAVALGKRLVYGIKAAKVAGGRSFTAGQGPVYSLDATRRIVSFPSALDLKGEMAVVVDGVVWTGATVKSMSRYVVKKGGVVEAAVLMVTTREVVEKLERELEYPVHALLTL</sequence>
<dbReference type="PANTHER" id="PTHR43864:SF1">
    <property type="entry name" value="XANTHINE PHOSPHORIBOSYLTRANSFERASE"/>
    <property type="match status" value="1"/>
</dbReference>
<dbReference type="EMBL" id="CP003531">
    <property type="protein sequence ID" value="AFK51404.1"/>
    <property type="molecule type" value="Genomic_DNA"/>
</dbReference>
<dbReference type="Proteomes" id="UP000005270">
    <property type="component" value="Chromosome"/>
</dbReference>
<dbReference type="CDD" id="cd06223">
    <property type="entry name" value="PRTases_typeI"/>
    <property type="match status" value="1"/>
</dbReference>
<reference evidence="4 5" key="1">
    <citation type="journal article" date="2012" name="J. Bacteriol.">
        <title>Complete genome sequence of the hyperthermophilic cellulolytic Crenarchaeon 'Thermogladius cellulolyticus' 1633.</title>
        <authorList>
            <person name="Mardanov A.V."/>
            <person name="Kochetkova T.V."/>
            <person name="Beletsky A.V."/>
            <person name="Bonch-Osmolovskaya E.A."/>
            <person name="Ravin N.V."/>
            <person name="Skryabin K.G."/>
        </authorList>
    </citation>
    <scope>NUCLEOTIDE SEQUENCE [LARGE SCALE GENOMIC DNA]</scope>
    <source>
        <strain evidence="5">DSM 22663 / VKM B-2946 / 1633</strain>
    </source>
</reference>
<dbReference type="InterPro" id="IPR000836">
    <property type="entry name" value="PRTase_dom"/>
</dbReference>
<proteinExistence type="predicted"/>
<dbReference type="STRING" id="1184251.TCELL_0981"/>
<accession>I3TF66</accession>
<keyword evidence="3" id="KW-0812">Transmembrane</keyword>
<name>I3TF66_THEC1</name>
<gene>
    <name evidence="4" type="ordered locus">TCELL_0981</name>
</gene>
<evidence type="ECO:0008006" key="6">
    <source>
        <dbReference type="Google" id="ProtNLM"/>
    </source>
</evidence>
<dbReference type="eggNOG" id="arCOG00031">
    <property type="taxonomic scope" value="Archaea"/>
</dbReference>